<evidence type="ECO:0000256" key="2">
    <source>
        <dbReference type="ARBA" id="ARBA00022605"/>
    </source>
</evidence>
<dbReference type="InParanoid" id="A0A3M0CLS5"/>
<dbReference type="PANTHER" id="PTHR43654:SF1">
    <property type="entry name" value="ISOPENTENYL PHOSPHATE KINASE"/>
    <property type="match status" value="1"/>
</dbReference>
<dbReference type="EMBL" id="REFR01000011">
    <property type="protein sequence ID" value="RMB07896.1"/>
    <property type="molecule type" value="Genomic_DNA"/>
</dbReference>
<feature type="binding site" evidence="8">
    <location>
        <begin position="280"/>
        <end position="286"/>
    </location>
    <ligand>
        <name>ATP</name>
        <dbReference type="ChEBI" id="CHEBI:30616"/>
    </ligand>
</feature>
<dbReference type="GO" id="GO:0055129">
    <property type="term" value="P:L-proline biosynthetic process"/>
    <property type="evidence" value="ECO:0007669"/>
    <property type="project" value="UniProtKB-UniRule"/>
</dbReference>
<dbReference type="InterPro" id="IPR019797">
    <property type="entry name" value="Glutamate_5-kinase_CS"/>
</dbReference>
<evidence type="ECO:0000256" key="5">
    <source>
        <dbReference type="ARBA" id="ARBA00022741"/>
    </source>
</evidence>
<sequence>MPLQRILSWFGKTGKGPASLPRARGNVETDAPPRHEARTVAADSIDEADAAASDAASAAAITAEEARRGLLGARRLVIKVGSALIAEGTAPRRLWLRGLAADINRWRRNGTQIVIVSSGAVALGQSALGFAGRPERLEDAQAAASIGQLALMEAFQHSLKRYDVTAAQLLLTIGDLEDRPRYLNARQTIEALLARDILPIVNENDTVATSELRFGDNDRLAARVAQMAGADGLLLLSDVDGLYTADPRHDPGADFLDIVPVITDEIEAMAGPPAVSGLGSGGMVTKVAAARIAVAAGCTLAIMNGRSGRPLNRLDRGERATFFPASGDPLNVRKQWIRGLMAPAGFLHMDAGALDALKRGASLLPAGVTDVEGGFARGDLVAFIGADGRLVGQGLSAYSSGEAGRIRGHQLSDIPDILGYVGRSALVHRDDLVLF</sequence>
<evidence type="ECO:0000256" key="6">
    <source>
        <dbReference type="ARBA" id="ARBA00022777"/>
    </source>
</evidence>
<dbReference type="NCBIfam" id="TIGR01027">
    <property type="entry name" value="proB"/>
    <property type="match status" value="1"/>
</dbReference>
<dbReference type="InterPro" id="IPR015947">
    <property type="entry name" value="PUA-like_sf"/>
</dbReference>
<evidence type="ECO:0000256" key="7">
    <source>
        <dbReference type="ARBA" id="ARBA00022840"/>
    </source>
</evidence>
<dbReference type="PANTHER" id="PTHR43654">
    <property type="entry name" value="GLUTAMATE 5-KINASE"/>
    <property type="match status" value="1"/>
</dbReference>
<comment type="pathway">
    <text evidence="8">Amino-acid biosynthesis; L-proline biosynthesis; L-glutamate 5-semialdehyde from L-glutamate: step 1/2.</text>
</comment>
<dbReference type="GO" id="GO:0003723">
    <property type="term" value="F:RNA binding"/>
    <property type="evidence" value="ECO:0007669"/>
    <property type="project" value="InterPro"/>
</dbReference>
<dbReference type="InterPro" id="IPR001048">
    <property type="entry name" value="Asp/Glu/Uridylate_kinase"/>
</dbReference>
<feature type="binding site" evidence="8">
    <location>
        <position position="79"/>
    </location>
    <ligand>
        <name>ATP</name>
        <dbReference type="ChEBI" id="CHEBI:30616"/>
    </ligand>
</feature>
<organism evidence="11 12">
    <name type="scientific">Eilatimonas milleporae</name>
    <dbReference type="NCBI Taxonomy" id="911205"/>
    <lineage>
        <taxon>Bacteria</taxon>
        <taxon>Pseudomonadati</taxon>
        <taxon>Pseudomonadota</taxon>
        <taxon>Alphaproteobacteria</taxon>
        <taxon>Kordiimonadales</taxon>
        <taxon>Kordiimonadaceae</taxon>
        <taxon>Eilatimonas</taxon>
    </lineage>
</organism>
<dbReference type="UniPathway" id="UPA00098">
    <property type="reaction ID" value="UER00359"/>
</dbReference>
<keyword evidence="5 8" id="KW-0547">Nucleotide-binding</keyword>
<dbReference type="PIRSF" id="PIRSF000729">
    <property type="entry name" value="GK"/>
    <property type="match status" value="1"/>
</dbReference>
<keyword evidence="1 8" id="KW-0963">Cytoplasm</keyword>
<dbReference type="GO" id="GO:0005829">
    <property type="term" value="C:cytosol"/>
    <property type="evidence" value="ECO:0007669"/>
    <property type="project" value="TreeGrafter"/>
</dbReference>
<dbReference type="Proteomes" id="UP000271227">
    <property type="component" value="Unassembled WGS sequence"/>
</dbReference>
<dbReference type="CDD" id="cd21157">
    <property type="entry name" value="PUA_G5K"/>
    <property type="match status" value="1"/>
</dbReference>
<feature type="compositionally biased region" description="Basic and acidic residues" evidence="9">
    <location>
        <begin position="25"/>
        <end position="35"/>
    </location>
</feature>
<dbReference type="HAMAP" id="MF_00456">
    <property type="entry name" value="ProB"/>
    <property type="match status" value="1"/>
</dbReference>
<dbReference type="InterPro" id="IPR036974">
    <property type="entry name" value="PUA_sf"/>
</dbReference>
<feature type="binding site" evidence="8">
    <location>
        <position position="217"/>
    </location>
    <ligand>
        <name>substrate</name>
    </ligand>
</feature>
<evidence type="ECO:0000256" key="9">
    <source>
        <dbReference type="SAM" id="MobiDB-lite"/>
    </source>
</evidence>
<gene>
    <name evidence="8" type="primary">proB</name>
    <name evidence="11" type="ORF">BXY39_1989</name>
</gene>
<comment type="subcellular location">
    <subcellularLocation>
        <location evidence="8">Cytoplasm</location>
    </subcellularLocation>
</comment>
<dbReference type="PROSITE" id="PS50890">
    <property type="entry name" value="PUA"/>
    <property type="match status" value="1"/>
</dbReference>
<evidence type="ECO:0000313" key="11">
    <source>
        <dbReference type="EMBL" id="RMB07896.1"/>
    </source>
</evidence>
<accession>A0A3M0CLS5</accession>
<evidence type="ECO:0000259" key="10">
    <source>
        <dbReference type="SMART" id="SM00359"/>
    </source>
</evidence>
<dbReference type="PROSITE" id="PS00902">
    <property type="entry name" value="GLUTAMATE_5_KINASE"/>
    <property type="match status" value="1"/>
</dbReference>
<dbReference type="FunCoup" id="A0A3M0CLS5">
    <property type="interactions" value="420"/>
</dbReference>
<evidence type="ECO:0000256" key="4">
    <source>
        <dbReference type="ARBA" id="ARBA00022679"/>
    </source>
</evidence>
<protein>
    <recommendedName>
        <fullName evidence="8">Glutamate 5-kinase</fullName>
        <ecNumber evidence="8">2.7.2.11</ecNumber>
    </recommendedName>
    <alternativeName>
        <fullName evidence="8">Gamma-glutamyl kinase</fullName>
        <shortName evidence="8">GK</shortName>
    </alternativeName>
</protein>
<dbReference type="InterPro" id="IPR002478">
    <property type="entry name" value="PUA"/>
</dbReference>
<keyword evidence="7 8" id="KW-0067">ATP-binding</keyword>
<feature type="domain" description="PUA" evidence="10">
    <location>
        <begin position="345"/>
        <end position="427"/>
    </location>
</feature>
<dbReference type="OrthoDB" id="9804434at2"/>
<dbReference type="SMART" id="SM00359">
    <property type="entry name" value="PUA"/>
    <property type="match status" value="1"/>
</dbReference>
<dbReference type="InterPro" id="IPR001057">
    <property type="entry name" value="Glu/AcGlu_kinase"/>
</dbReference>
<feature type="binding site" evidence="8">
    <location>
        <position position="118"/>
    </location>
    <ligand>
        <name>substrate</name>
    </ligand>
</feature>
<dbReference type="RefSeq" id="WP_121938669.1">
    <property type="nucleotide sequence ID" value="NZ_REFR01000011.1"/>
</dbReference>
<keyword evidence="4 8" id="KW-0808">Transferase</keyword>
<evidence type="ECO:0000256" key="8">
    <source>
        <dbReference type="HAMAP-Rule" id="MF_00456"/>
    </source>
</evidence>
<reference evidence="11 12" key="1">
    <citation type="submission" date="2018-10" db="EMBL/GenBank/DDBJ databases">
        <title>Genomic Encyclopedia of Archaeal and Bacterial Type Strains, Phase II (KMG-II): from individual species to whole genera.</title>
        <authorList>
            <person name="Goeker M."/>
        </authorList>
    </citation>
    <scope>NUCLEOTIDE SEQUENCE [LARGE SCALE GENOMIC DNA]</scope>
    <source>
        <strain evidence="11 12">DSM 25217</strain>
    </source>
</reference>
<feature type="binding site" evidence="8">
    <location>
        <begin position="237"/>
        <end position="238"/>
    </location>
    <ligand>
        <name>ATP</name>
        <dbReference type="ChEBI" id="CHEBI:30616"/>
    </ligand>
</feature>
<dbReference type="SUPFAM" id="SSF53633">
    <property type="entry name" value="Carbamate kinase-like"/>
    <property type="match status" value="1"/>
</dbReference>
<keyword evidence="12" id="KW-1185">Reference proteome</keyword>
<dbReference type="Pfam" id="PF00696">
    <property type="entry name" value="AA_kinase"/>
    <property type="match status" value="1"/>
</dbReference>
<dbReference type="FunFam" id="3.40.1160.10:FF:000018">
    <property type="entry name" value="Glutamate 5-kinase"/>
    <property type="match status" value="1"/>
</dbReference>
<comment type="catalytic activity">
    <reaction evidence="8">
        <text>L-glutamate + ATP = L-glutamyl 5-phosphate + ADP</text>
        <dbReference type="Rhea" id="RHEA:14877"/>
        <dbReference type="ChEBI" id="CHEBI:29985"/>
        <dbReference type="ChEBI" id="CHEBI:30616"/>
        <dbReference type="ChEBI" id="CHEBI:58274"/>
        <dbReference type="ChEBI" id="CHEBI:456216"/>
        <dbReference type="EC" id="2.7.2.11"/>
    </reaction>
</comment>
<dbReference type="SUPFAM" id="SSF88697">
    <property type="entry name" value="PUA domain-like"/>
    <property type="match status" value="1"/>
</dbReference>
<dbReference type="PRINTS" id="PR00474">
    <property type="entry name" value="GLU5KINASE"/>
</dbReference>
<keyword evidence="2 8" id="KW-0028">Amino-acid biosynthesis</keyword>
<comment type="similarity">
    <text evidence="8">Belongs to the glutamate 5-kinase family.</text>
</comment>
<keyword evidence="3 8" id="KW-0641">Proline biosynthesis</keyword>
<dbReference type="EC" id="2.7.2.11" evidence="8"/>
<comment type="caution">
    <text evidence="11">The sequence shown here is derived from an EMBL/GenBank/DDBJ whole genome shotgun (WGS) entry which is preliminary data.</text>
</comment>
<dbReference type="CDD" id="cd04242">
    <property type="entry name" value="AAK_G5K_ProB"/>
    <property type="match status" value="1"/>
</dbReference>
<dbReference type="GO" id="GO:0004349">
    <property type="term" value="F:glutamate 5-kinase activity"/>
    <property type="evidence" value="ECO:0007669"/>
    <property type="project" value="UniProtKB-UniRule"/>
</dbReference>
<name>A0A3M0CLS5_9PROT</name>
<dbReference type="Pfam" id="PF01472">
    <property type="entry name" value="PUA"/>
    <property type="match status" value="1"/>
</dbReference>
<dbReference type="AlphaFoldDB" id="A0A3M0CLS5"/>
<dbReference type="InterPro" id="IPR041739">
    <property type="entry name" value="G5K_ProB"/>
</dbReference>
<evidence type="ECO:0000256" key="1">
    <source>
        <dbReference type="ARBA" id="ARBA00022490"/>
    </source>
</evidence>
<dbReference type="InterPro" id="IPR036393">
    <property type="entry name" value="AceGlu_kinase-like_sf"/>
</dbReference>
<evidence type="ECO:0000256" key="3">
    <source>
        <dbReference type="ARBA" id="ARBA00022650"/>
    </source>
</evidence>
<feature type="binding site" evidence="8">
    <location>
        <position position="205"/>
    </location>
    <ligand>
        <name>substrate</name>
    </ligand>
</feature>
<keyword evidence="6 8" id="KW-0418">Kinase</keyword>
<dbReference type="Gene3D" id="3.40.1160.10">
    <property type="entry name" value="Acetylglutamate kinase-like"/>
    <property type="match status" value="1"/>
</dbReference>
<dbReference type="InterPro" id="IPR005715">
    <property type="entry name" value="Glu_5kinase/COase_Synthase"/>
</dbReference>
<feature type="region of interest" description="Disordered" evidence="9">
    <location>
        <begin position="14"/>
        <end position="35"/>
    </location>
</feature>
<proteinExistence type="inferred from homology"/>
<evidence type="ECO:0000313" key="12">
    <source>
        <dbReference type="Proteomes" id="UP000271227"/>
    </source>
</evidence>
<dbReference type="GO" id="GO:0005524">
    <property type="term" value="F:ATP binding"/>
    <property type="evidence" value="ECO:0007669"/>
    <property type="project" value="UniProtKB-KW"/>
</dbReference>
<comment type="function">
    <text evidence="8">Catalyzes the transfer of a phosphate group to glutamate to form L-glutamate 5-phosphate.</text>
</comment>
<dbReference type="Gene3D" id="2.30.130.10">
    <property type="entry name" value="PUA domain"/>
    <property type="match status" value="1"/>
</dbReference>
<dbReference type="InterPro" id="IPR011529">
    <property type="entry name" value="Glu_5kinase"/>
</dbReference>